<protein>
    <submittedName>
        <fullName evidence="1">(apollo) hypothetical protein</fullName>
    </submittedName>
</protein>
<dbReference type="Proteomes" id="UP000691718">
    <property type="component" value="Unassembled WGS sequence"/>
</dbReference>
<name>A0A8S3YH74_PARAO</name>
<dbReference type="AlphaFoldDB" id="A0A8S3YH74"/>
<dbReference type="EMBL" id="CAJQZP010001697">
    <property type="protein sequence ID" value="CAG5059156.1"/>
    <property type="molecule type" value="Genomic_DNA"/>
</dbReference>
<reference evidence="1" key="1">
    <citation type="submission" date="2021-04" db="EMBL/GenBank/DDBJ databases">
        <authorList>
            <person name="Tunstrom K."/>
        </authorList>
    </citation>
    <scope>NUCLEOTIDE SEQUENCE</scope>
</reference>
<dbReference type="OrthoDB" id="7486082at2759"/>
<keyword evidence="2" id="KW-1185">Reference proteome</keyword>
<sequence length="114" mass="12923">MKASSDKSLPPTSIAEYIIPIPDVDKRRGDLRNIIGVILQRNNEGIYKVGTKHGVLQNLYCRTEFDICIQKFLKVGWVKQDMEISLRTIAAKYSVGSGQGFVRCSCVMNFLRNR</sequence>
<comment type="caution">
    <text evidence="1">The sequence shown here is derived from an EMBL/GenBank/DDBJ whole genome shotgun (WGS) entry which is preliminary data.</text>
</comment>
<proteinExistence type="predicted"/>
<evidence type="ECO:0000313" key="1">
    <source>
        <dbReference type="EMBL" id="CAG5059156.1"/>
    </source>
</evidence>
<accession>A0A8S3YH74</accession>
<gene>
    <name evidence="1" type="ORF">PAPOLLO_LOCUS27899</name>
</gene>
<evidence type="ECO:0000313" key="2">
    <source>
        <dbReference type="Proteomes" id="UP000691718"/>
    </source>
</evidence>
<organism evidence="1 2">
    <name type="scientific">Parnassius apollo</name>
    <name type="common">Apollo butterfly</name>
    <name type="synonym">Papilio apollo</name>
    <dbReference type="NCBI Taxonomy" id="110799"/>
    <lineage>
        <taxon>Eukaryota</taxon>
        <taxon>Metazoa</taxon>
        <taxon>Ecdysozoa</taxon>
        <taxon>Arthropoda</taxon>
        <taxon>Hexapoda</taxon>
        <taxon>Insecta</taxon>
        <taxon>Pterygota</taxon>
        <taxon>Neoptera</taxon>
        <taxon>Endopterygota</taxon>
        <taxon>Lepidoptera</taxon>
        <taxon>Glossata</taxon>
        <taxon>Ditrysia</taxon>
        <taxon>Papilionoidea</taxon>
        <taxon>Papilionidae</taxon>
        <taxon>Parnassiinae</taxon>
        <taxon>Parnassini</taxon>
        <taxon>Parnassius</taxon>
        <taxon>Parnassius</taxon>
    </lineage>
</organism>